<name>X1F8H8_9ZZZZ</name>
<dbReference type="PANTHER" id="PTHR11712:SF347">
    <property type="entry name" value="BETA KETOACYL-ACYL CARRIER PROTEIN SYNTHASE"/>
    <property type="match status" value="1"/>
</dbReference>
<dbReference type="Gene3D" id="3.40.47.10">
    <property type="match status" value="1"/>
</dbReference>
<dbReference type="InterPro" id="IPR014030">
    <property type="entry name" value="Ketoacyl_synth_N"/>
</dbReference>
<dbReference type="AlphaFoldDB" id="X1F8H8"/>
<accession>X1F8H8</accession>
<dbReference type="InterPro" id="IPR018201">
    <property type="entry name" value="Ketoacyl_synth_AS"/>
</dbReference>
<dbReference type="SMART" id="SM00825">
    <property type="entry name" value="PKS_KS"/>
    <property type="match status" value="1"/>
</dbReference>
<evidence type="ECO:0000256" key="2">
    <source>
        <dbReference type="ARBA" id="ARBA00022679"/>
    </source>
</evidence>
<feature type="domain" description="Ketosynthase family 3 (KS3)" evidence="3">
    <location>
        <begin position="1"/>
        <end position="278"/>
    </location>
</feature>
<dbReference type="GO" id="GO:0004315">
    <property type="term" value="F:3-oxoacyl-[acyl-carrier-protein] synthase activity"/>
    <property type="evidence" value="ECO:0007669"/>
    <property type="project" value="InterPro"/>
</dbReference>
<feature type="non-terminal residue" evidence="4">
    <location>
        <position position="1"/>
    </location>
</feature>
<evidence type="ECO:0000259" key="3">
    <source>
        <dbReference type="PROSITE" id="PS52004"/>
    </source>
</evidence>
<reference evidence="4" key="1">
    <citation type="journal article" date="2014" name="Front. Microbiol.">
        <title>High frequency of phylogenetically diverse reductive dehalogenase-homologous genes in deep subseafloor sedimentary metagenomes.</title>
        <authorList>
            <person name="Kawai M."/>
            <person name="Futagami T."/>
            <person name="Toyoda A."/>
            <person name="Takaki Y."/>
            <person name="Nishi S."/>
            <person name="Hori S."/>
            <person name="Arai W."/>
            <person name="Tsubouchi T."/>
            <person name="Morono Y."/>
            <person name="Uchiyama I."/>
            <person name="Ito T."/>
            <person name="Fujiyama A."/>
            <person name="Inagaki F."/>
            <person name="Takami H."/>
        </authorList>
    </citation>
    <scope>NUCLEOTIDE SEQUENCE</scope>
    <source>
        <strain evidence="4">Expedition CK06-06</strain>
    </source>
</reference>
<dbReference type="Pfam" id="PF00109">
    <property type="entry name" value="ketoacyl-synt"/>
    <property type="match status" value="1"/>
</dbReference>
<protein>
    <recommendedName>
        <fullName evidence="3">Ketosynthase family 3 (KS3) domain-containing protein</fullName>
    </recommendedName>
</protein>
<dbReference type="GO" id="GO:0006633">
    <property type="term" value="P:fatty acid biosynthetic process"/>
    <property type="evidence" value="ECO:0007669"/>
    <property type="project" value="InterPro"/>
</dbReference>
<dbReference type="Pfam" id="PF02801">
    <property type="entry name" value="Ketoacyl-synt_C"/>
    <property type="match status" value="1"/>
</dbReference>
<comment type="caution">
    <text evidence="4">The sequence shown here is derived from an EMBL/GenBank/DDBJ whole genome shotgun (WGS) entry which is preliminary data.</text>
</comment>
<proteinExistence type="inferred from homology"/>
<dbReference type="PROSITE" id="PS00606">
    <property type="entry name" value="KS3_1"/>
    <property type="match status" value="1"/>
</dbReference>
<dbReference type="InterPro" id="IPR020841">
    <property type="entry name" value="PKS_Beta-ketoAc_synthase_dom"/>
</dbReference>
<dbReference type="InterPro" id="IPR016039">
    <property type="entry name" value="Thiolase-like"/>
</dbReference>
<sequence length="278" mass="29159">SLFPTLLTYPVFEVKNIPGKWQREGMCTLSLALCAVEEAFHDAGLQDDLSGLRVGVCLGTTVASQLNDIEFYSTYRGTGTAAMDSVDRFLKGNLAEGVARTMKVRGPAVTVVNACSSGADAIGVALSWLKNGVCDIAIAGGADELNLVPLCGFGSLGIVSDSLCSPFDRDRKGLNLGEGAGVLILETKAASRKRGIEPLLYLSGYGLAADAYHLTAPRPDGTGLEAALRRALAEANISPQDICFVNAHGTATRDNDKVEGTVLARIFGPGIKFFSTKG</sequence>
<dbReference type="PANTHER" id="PTHR11712">
    <property type="entry name" value="POLYKETIDE SYNTHASE-RELATED"/>
    <property type="match status" value="1"/>
</dbReference>
<dbReference type="EMBL" id="BARU01011158">
    <property type="protein sequence ID" value="GAH41936.1"/>
    <property type="molecule type" value="Genomic_DNA"/>
</dbReference>
<organism evidence="4">
    <name type="scientific">marine sediment metagenome</name>
    <dbReference type="NCBI Taxonomy" id="412755"/>
    <lineage>
        <taxon>unclassified sequences</taxon>
        <taxon>metagenomes</taxon>
        <taxon>ecological metagenomes</taxon>
    </lineage>
</organism>
<dbReference type="InterPro" id="IPR000794">
    <property type="entry name" value="Beta-ketoacyl_synthase"/>
</dbReference>
<keyword evidence="2" id="KW-0808">Transferase</keyword>
<dbReference type="PROSITE" id="PS52004">
    <property type="entry name" value="KS3_2"/>
    <property type="match status" value="1"/>
</dbReference>
<dbReference type="SUPFAM" id="SSF53901">
    <property type="entry name" value="Thiolase-like"/>
    <property type="match status" value="1"/>
</dbReference>
<comment type="similarity">
    <text evidence="1">Belongs to the thiolase-like superfamily. Beta-ketoacyl-ACP synthases family.</text>
</comment>
<gene>
    <name evidence="4" type="ORF">S03H2_21038</name>
</gene>
<evidence type="ECO:0000256" key="1">
    <source>
        <dbReference type="ARBA" id="ARBA00008467"/>
    </source>
</evidence>
<dbReference type="InterPro" id="IPR014031">
    <property type="entry name" value="Ketoacyl_synth_C"/>
</dbReference>
<evidence type="ECO:0000313" key="4">
    <source>
        <dbReference type="EMBL" id="GAH41936.1"/>
    </source>
</evidence>
<feature type="non-terminal residue" evidence="4">
    <location>
        <position position="278"/>
    </location>
</feature>